<proteinExistence type="predicted"/>
<reference evidence="2 3" key="2">
    <citation type="submission" date="2020-08" db="EMBL/GenBank/DDBJ databases">
        <title>Adhaeribacter dokdonensis sp. nov., isolated from the rhizosphere of Elymus tsukushiensis, a plant native to the Dokdo Islands, Republic of Korea.</title>
        <authorList>
            <person name="Ghim S.Y."/>
        </authorList>
    </citation>
    <scope>NUCLEOTIDE SEQUENCE [LARGE SCALE GENOMIC DNA]</scope>
    <source>
        <strain evidence="2 3">KUDC8001</strain>
    </source>
</reference>
<dbReference type="RefSeq" id="WP_182414204.1">
    <property type="nucleotide sequence ID" value="NZ_CP055153.1"/>
</dbReference>
<evidence type="ECO:0000313" key="2">
    <source>
        <dbReference type="EMBL" id="QMU27002.1"/>
    </source>
</evidence>
<reference evidence="2 3" key="1">
    <citation type="submission" date="2020-06" db="EMBL/GenBank/DDBJ databases">
        <authorList>
            <person name="Hwang Y.J."/>
        </authorList>
    </citation>
    <scope>NUCLEOTIDE SEQUENCE [LARGE SCALE GENOMIC DNA]</scope>
    <source>
        <strain evidence="2 3">KUDC8001</strain>
    </source>
</reference>
<evidence type="ECO:0000313" key="3">
    <source>
        <dbReference type="Proteomes" id="UP000514509"/>
    </source>
</evidence>
<keyword evidence="3" id="KW-1185">Reference proteome</keyword>
<evidence type="ECO:0000256" key="1">
    <source>
        <dbReference type="SAM" id="Phobius"/>
    </source>
</evidence>
<keyword evidence="1" id="KW-1133">Transmembrane helix</keyword>
<dbReference type="AlphaFoldDB" id="A0A7L7L2I0"/>
<sequence length="47" mass="5579">MFSDDNQLTLPDKYKIILGVMLIAYGALRFYRSYKKNKPQDYSDEDN</sequence>
<accession>A0A7L7L2I0</accession>
<keyword evidence="1" id="KW-0472">Membrane</keyword>
<dbReference type="KEGG" id="add:HUW48_02675"/>
<dbReference type="Proteomes" id="UP000514509">
    <property type="component" value="Chromosome"/>
</dbReference>
<organism evidence="2 3">
    <name type="scientific">Adhaeribacter radiodurans</name>
    <dbReference type="NCBI Taxonomy" id="2745197"/>
    <lineage>
        <taxon>Bacteria</taxon>
        <taxon>Pseudomonadati</taxon>
        <taxon>Bacteroidota</taxon>
        <taxon>Cytophagia</taxon>
        <taxon>Cytophagales</taxon>
        <taxon>Hymenobacteraceae</taxon>
        <taxon>Adhaeribacter</taxon>
    </lineage>
</organism>
<feature type="transmembrane region" description="Helical" evidence="1">
    <location>
        <begin position="14"/>
        <end position="31"/>
    </location>
</feature>
<dbReference type="EMBL" id="CP055153">
    <property type="protein sequence ID" value="QMU27002.1"/>
    <property type="molecule type" value="Genomic_DNA"/>
</dbReference>
<name>A0A7L7L2I0_9BACT</name>
<keyword evidence="1" id="KW-0812">Transmembrane</keyword>
<gene>
    <name evidence="2" type="ORF">HUW48_02675</name>
</gene>
<protein>
    <submittedName>
        <fullName evidence="2">Uncharacterized protein</fullName>
    </submittedName>
</protein>